<dbReference type="SMART" id="SM00213">
    <property type="entry name" value="UBQ"/>
    <property type="match status" value="3"/>
</dbReference>
<gene>
    <name evidence="3" type="ORF">LUZ61_019686</name>
</gene>
<dbReference type="InterPro" id="IPR019956">
    <property type="entry name" value="Ubiquitin_dom"/>
</dbReference>
<dbReference type="Pfam" id="PF00240">
    <property type="entry name" value="ubiquitin"/>
    <property type="match status" value="3"/>
</dbReference>
<feature type="domain" description="Ubiquitin-like" evidence="2">
    <location>
        <begin position="200"/>
        <end position="275"/>
    </location>
</feature>
<feature type="domain" description="Ubiquitin-like" evidence="2">
    <location>
        <begin position="102"/>
        <end position="172"/>
    </location>
</feature>
<dbReference type="PRINTS" id="PR00348">
    <property type="entry name" value="UBIQUITIN"/>
</dbReference>
<dbReference type="SUPFAM" id="SSF54236">
    <property type="entry name" value="Ubiquitin-like"/>
    <property type="match status" value="3"/>
</dbReference>
<evidence type="ECO:0000259" key="2">
    <source>
        <dbReference type="PROSITE" id="PS50053"/>
    </source>
</evidence>
<sequence length="275" mass="31340">MRNGVTKVVEVDCESPVEHVKVQFTSKMLISVEFFGEKIIPLRVKSTQTVGSVKVLMQNVESISIDNISVWFDNKKLDDSRTLADYDIHENSTLVVRSNGDINIYIKTWEGKIVILETNIFKTVSNLKRTIADQERIPVHKQRLIFHEKVLEDHCVLADYNVENESRLDLVLCCGKCMLLHGDFHDHTDWKGDKSHRGDMLIYVKDMLGKSNTLEVESSDTIESVKAKVQDKTGIPADQQRLIFAGKQLEDGRTLADYNINKESILHLVLRLKGC</sequence>
<dbReference type="InterPro" id="IPR000626">
    <property type="entry name" value="Ubiquitin-like_dom"/>
</dbReference>
<dbReference type="FunFam" id="3.10.20.90:FF:000005">
    <property type="entry name" value="Polyubiquitin 11"/>
    <property type="match status" value="1"/>
</dbReference>
<name>A0AAD5ZBT7_9POAL</name>
<feature type="domain" description="Ubiquitin-like" evidence="2">
    <location>
        <begin position="28"/>
        <end position="96"/>
    </location>
</feature>
<evidence type="ECO:0000256" key="1">
    <source>
        <dbReference type="ARBA" id="ARBA00022499"/>
    </source>
</evidence>
<dbReference type="PANTHER" id="PTHR10666">
    <property type="entry name" value="UBIQUITIN"/>
    <property type="match status" value="1"/>
</dbReference>
<dbReference type="PROSITE" id="PS00299">
    <property type="entry name" value="UBIQUITIN_1"/>
    <property type="match status" value="1"/>
</dbReference>
<accession>A0AAD5ZBT7</accession>
<reference evidence="3 4" key="1">
    <citation type="journal article" date="2022" name="Cell">
        <title>Repeat-based holocentromeres influence genome architecture and karyotype evolution.</title>
        <authorList>
            <person name="Hofstatter P.G."/>
            <person name="Thangavel G."/>
            <person name="Lux T."/>
            <person name="Neumann P."/>
            <person name="Vondrak T."/>
            <person name="Novak P."/>
            <person name="Zhang M."/>
            <person name="Costa L."/>
            <person name="Castellani M."/>
            <person name="Scott A."/>
            <person name="Toegelov H."/>
            <person name="Fuchs J."/>
            <person name="Mata-Sucre Y."/>
            <person name="Dias Y."/>
            <person name="Vanzela A.L.L."/>
            <person name="Huettel B."/>
            <person name="Almeida C.C.S."/>
            <person name="Simkova H."/>
            <person name="Souza G."/>
            <person name="Pedrosa-Harand A."/>
            <person name="Macas J."/>
            <person name="Mayer K.F.X."/>
            <person name="Houben A."/>
            <person name="Marques A."/>
        </authorList>
    </citation>
    <scope>NUCLEOTIDE SEQUENCE [LARGE SCALE GENOMIC DNA]</scope>
    <source>
        <strain evidence="3">RhyTen1mFocal</strain>
    </source>
</reference>
<dbReference type="Proteomes" id="UP001210211">
    <property type="component" value="Unassembled WGS sequence"/>
</dbReference>
<dbReference type="InterPro" id="IPR029071">
    <property type="entry name" value="Ubiquitin-like_domsf"/>
</dbReference>
<dbReference type="InterPro" id="IPR019954">
    <property type="entry name" value="Ubiquitin_CS"/>
</dbReference>
<keyword evidence="1" id="KW-1017">Isopeptide bond</keyword>
<dbReference type="InterPro" id="IPR050158">
    <property type="entry name" value="Ubiquitin_ubiquitin-like"/>
</dbReference>
<dbReference type="Gene3D" id="3.10.20.90">
    <property type="entry name" value="Phosphatidylinositol 3-kinase Catalytic Subunit, Chain A, domain 1"/>
    <property type="match status" value="3"/>
</dbReference>
<dbReference type="EMBL" id="JAMRDG010000002">
    <property type="protein sequence ID" value="KAJ3690522.1"/>
    <property type="molecule type" value="Genomic_DNA"/>
</dbReference>
<proteinExistence type="predicted"/>
<keyword evidence="4" id="KW-1185">Reference proteome</keyword>
<dbReference type="PROSITE" id="PS50053">
    <property type="entry name" value="UBIQUITIN_2"/>
    <property type="match status" value="3"/>
</dbReference>
<dbReference type="GO" id="GO:0003729">
    <property type="term" value="F:mRNA binding"/>
    <property type="evidence" value="ECO:0007669"/>
    <property type="project" value="UniProtKB-ARBA"/>
</dbReference>
<dbReference type="AlphaFoldDB" id="A0AAD5ZBT7"/>
<evidence type="ECO:0000313" key="3">
    <source>
        <dbReference type="EMBL" id="KAJ3690522.1"/>
    </source>
</evidence>
<comment type="caution">
    <text evidence="3">The sequence shown here is derived from an EMBL/GenBank/DDBJ whole genome shotgun (WGS) entry which is preliminary data.</text>
</comment>
<organism evidence="3 4">
    <name type="scientific">Rhynchospora tenuis</name>
    <dbReference type="NCBI Taxonomy" id="198213"/>
    <lineage>
        <taxon>Eukaryota</taxon>
        <taxon>Viridiplantae</taxon>
        <taxon>Streptophyta</taxon>
        <taxon>Embryophyta</taxon>
        <taxon>Tracheophyta</taxon>
        <taxon>Spermatophyta</taxon>
        <taxon>Magnoliopsida</taxon>
        <taxon>Liliopsida</taxon>
        <taxon>Poales</taxon>
        <taxon>Cyperaceae</taxon>
        <taxon>Cyperoideae</taxon>
        <taxon>Rhynchosporeae</taxon>
        <taxon>Rhynchospora</taxon>
    </lineage>
</organism>
<protein>
    <recommendedName>
        <fullName evidence="2">Ubiquitin-like domain-containing protein</fullName>
    </recommendedName>
</protein>
<evidence type="ECO:0000313" key="4">
    <source>
        <dbReference type="Proteomes" id="UP001210211"/>
    </source>
</evidence>